<dbReference type="InterPro" id="IPR009030">
    <property type="entry name" value="Growth_fac_rcpt_cys_sf"/>
</dbReference>
<dbReference type="Proteomes" id="UP000054359">
    <property type="component" value="Unassembled WGS sequence"/>
</dbReference>
<keyword evidence="8" id="KW-0067">ATP-binding</keyword>
<dbReference type="CDD" id="cd00064">
    <property type="entry name" value="FU"/>
    <property type="match status" value="3"/>
</dbReference>
<dbReference type="Pfam" id="PF14843">
    <property type="entry name" value="GF_recep_IV"/>
    <property type="match status" value="1"/>
</dbReference>
<keyword evidence="11" id="KW-0829">Tyrosine-protein kinase</keyword>
<keyword evidence="5" id="KW-0812">Transmembrane</keyword>
<evidence type="ECO:0000259" key="15">
    <source>
        <dbReference type="Pfam" id="PF00757"/>
    </source>
</evidence>
<evidence type="ECO:0000256" key="3">
    <source>
        <dbReference type="ARBA" id="ARBA00022553"/>
    </source>
</evidence>
<evidence type="ECO:0000256" key="9">
    <source>
        <dbReference type="ARBA" id="ARBA00022989"/>
    </source>
</evidence>
<evidence type="ECO:0000259" key="17">
    <source>
        <dbReference type="Pfam" id="PF14843"/>
    </source>
</evidence>
<keyword evidence="4" id="KW-0808">Transferase</keyword>
<feature type="domain" description="Growth factor receptor" evidence="17">
    <location>
        <begin position="400"/>
        <end position="512"/>
    </location>
</feature>
<keyword evidence="12 18" id="KW-0675">Receptor</keyword>
<protein>
    <recommendedName>
        <fullName evidence="2">receptor protein-tyrosine kinase</fullName>
        <ecNumber evidence="2">2.7.10.1</ecNumber>
    </recommendedName>
</protein>
<dbReference type="AlphaFoldDB" id="A0A087UW60"/>
<dbReference type="GO" id="GO:0005524">
    <property type="term" value="F:ATP binding"/>
    <property type="evidence" value="ECO:0007669"/>
    <property type="project" value="UniProtKB-KW"/>
</dbReference>
<feature type="domain" description="Receptor L-domain" evidence="16">
    <location>
        <begin position="247"/>
        <end position="374"/>
    </location>
</feature>
<evidence type="ECO:0000256" key="1">
    <source>
        <dbReference type="ARBA" id="ARBA00004479"/>
    </source>
</evidence>
<evidence type="ECO:0000256" key="4">
    <source>
        <dbReference type="ARBA" id="ARBA00022679"/>
    </source>
</evidence>
<feature type="non-terminal residue" evidence="18">
    <location>
        <position position="515"/>
    </location>
</feature>
<dbReference type="Gene3D" id="2.10.220.10">
    <property type="entry name" value="Hormone Receptor, Insulin-like Growth Factor Receptor 1, Chain A, domain 2"/>
    <property type="match status" value="2"/>
</dbReference>
<feature type="domain" description="Receptor L-domain" evidence="16">
    <location>
        <begin position="2"/>
        <end position="62"/>
    </location>
</feature>
<sequence>MIIRGRNLFKLNVRDEDFALMVTLSNIFNLELPSLRDILTGSVGFYYNYNLCHVRTIKWDEILTGPDAKPVYVYNFTYPERHCEFKSTCDESCEAGCWGEGPHNCQNFSKINCSPQCHQGRCFGPNPRECCHLFCAGGCTGPTQADCLACRNFYDNGVCKQECPPMMRYNPASYSWESNPNGKYAYGATCVKNCPDHLLRDSGACVRTCPANKKAENHECVPCDGPCPKNCQGVDVVHANNIDSFKGCTIIEGSITILDTSFDGYQEVYQNFTFGPKYPRMHPSRLEAFSSLKEVTGYVSIQALHPEFKNLSCFRNLEIIGGRQLTEYFAALYIVKTSLESLGMRSLKKISSGSIAILENDDLCFANTINWKKIRKSGSHSILLQSNGNETICQARNLKCHPQCSTDGCWGPAPNECLSCKAYNLNDTCVAKCDTLNGMYDAGNKVCKYCHEECLGLCFGPGNGNCSACRNVRDGPYCVSKCPETKYRDGGICKQCHGNCAGGCYGPENNIGPNG</sequence>
<dbReference type="Pfam" id="PF00757">
    <property type="entry name" value="Furin-like"/>
    <property type="match status" value="1"/>
</dbReference>
<reference evidence="18 19" key="1">
    <citation type="submission" date="2013-11" db="EMBL/GenBank/DDBJ databases">
        <title>Genome sequencing of Stegodyphus mimosarum.</title>
        <authorList>
            <person name="Bechsgaard J."/>
        </authorList>
    </citation>
    <scope>NUCLEOTIDE SEQUENCE [LARGE SCALE GENOMIC DNA]</scope>
</reference>
<keyword evidence="10" id="KW-0472">Membrane</keyword>
<dbReference type="InterPro" id="IPR036941">
    <property type="entry name" value="Rcpt_L-dom_sf"/>
</dbReference>
<comment type="catalytic activity">
    <reaction evidence="14">
        <text>L-tyrosyl-[protein] + ATP = O-phospho-L-tyrosyl-[protein] + ADP + H(+)</text>
        <dbReference type="Rhea" id="RHEA:10596"/>
        <dbReference type="Rhea" id="RHEA-COMP:10136"/>
        <dbReference type="Rhea" id="RHEA-COMP:20101"/>
        <dbReference type="ChEBI" id="CHEBI:15378"/>
        <dbReference type="ChEBI" id="CHEBI:30616"/>
        <dbReference type="ChEBI" id="CHEBI:46858"/>
        <dbReference type="ChEBI" id="CHEBI:61978"/>
        <dbReference type="ChEBI" id="CHEBI:456216"/>
        <dbReference type="EC" id="2.7.10.1"/>
    </reaction>
</comment>
<dbReference type="InterPro" id="IPR032778">
    <property type="entry name" value="GF_recep_IV"/>
</dbReference>
<evidence type="ECO:0000256" key="11">
    <source>
        <dbReference type="ARBA" id="ARBA00023137"/>
    </source>
</evidence>
<evidence type="ECO:0000256" key="8">
    <source>
        <dbReference type="ARBA" id="ARBA00022840"/>
    </source>
</evidence>
<dbReference type="SUPFAM" id="SSF52058">
    <property type="entry name" value="L domain-like"/>
    <property type="match status" value="2"/>
</dbReference>
<evidence type="ECO:0000256" key="12">
    <source>
        <dbReference type="ARBA" id="ARBA00023170"/>
    </source>
</evidence>
<keyword evidence="6" id="KW-0547">Nucleotide-binding</keyword>
<evidence type="ECO:0000256" key="13">
    <source>
        <dbReference type="ARBA" id="ARBA00023180"/>
    </source>
</evidence>
<evidence type="ECO:0000313" key="19">
    <source>
        <dbReference type="Proteomes" id="UP000054359"/>
    </source>
</evidence>
<evidence type="ECO:0000256" key="5">
    <source>
        <dbReference type="ARBA" id="ARBA00022692"/>
    </source>
</evidence>
<comment type="subcellular location">
    <subcellularLocation>
        <location evidence="1">Membrane</location>
        <topology evidence="1">Single-pass type I membrane protein</topology>
    </subcellularLocation>
</comment>
<keyword evidence="19" id="KW-1185">Reference proteome</keyword>
<gene>
    <name evidence="18" type="ORF">X975_06795</name>
</gene>
<dbReference type="EMBL" id="KK121949">
    <property type="protein sequence ID" value="KFM81599.1"/>
    <property type="molecule type" value="Genomic_DNA"/>
</dbReference>
<dbReference type="InterPro" id="IPR006211">
    <property type="entry name" value="Furin-like_Cys-rich_dom"/>
</dbReference>
<evidence type="ECO:0000259" key="16">
    <source>
        <dbReference type="Pfam" id="PF01030"/>
    </source>
</evidence>
<dbReference type="Gene3D" id="3.80.20.20">
    <property type="entry name" value="Receptor L-domain"/>
    <property type="match status" value="2"/>
</dbReference>
<dbReference type="EC" id="2.7.10.1" evidence="2"/>
<dbReference type="FunFam" id="2.10.220.10:FF:000001">
    <property type="entry name" value="Receptor protein-tyrosine kinase"/>
    <property type="match status" value="1"/>
</dbReference>
<dbReference type="GO" id="GO:0016020">
    <property type="term" value="C:membrane"/>
    <property type="evidence" value="ECO:0007669"/>
    <property type="project" value="UniProtKB-SubCell"/>
</dbReference>
<keyword evidence="7" id="KW-0418">Kinase</keyword>
<dbReference type="FunFam" id="3.80.20.20:FF:000009">
    <property type="entry name" value="Receptor protein-tyrosine kinase"/>
    <property type="match status" value="1"/>
</dbReference>
<proteinExistence type="predicted"/>
<keyword evidence="9" id="KW-1133">Transmembrane helix</keyword>
<dbReference type="OrthoDB" id="6219513at2759"/>
<dbReference type="Pfam" id="PF01030">
    <property type="entry name" value="Recep_L_domain"/>
    <property type="match status" value="2"/>
</dbReference>
<evidence type="ECO:0000256" key="2">
    <source>
        <dbReference type="ARBA" id="ARBA00011902"/>
    </source>
</evidence>
<accession>A0A087UW60</accession>
<evidence type="ECO:0000256" key="6">
    <source>
        <dbReference type="ARBA" id="ARBA00022741"/>
    </source>
</evidence>
<dbReference type="SMART" id="SM00261">
    <property type="entry name" value="FU"/>
    <property type="match status" value="4"/>
</dbReference>
<evidence type="ECO:0000256" key="10">
    <source>
        <dbReference type="ARBA" id="ARBA00023136"/>
    </source>
</evidence>
<keyword evidence="13" id="KW-0325">Glycoprotein</keyword>
<evidence type="ECO:0000256" key="14">
    <source>
        <dbReference type="ARBA" id="ARBA00051243"/>
    </source>
</evidence>
<organism evidence="18 19">
    <name type="scientific">Stegodyphus mimosarum</name>
    <name type="common">African social velvet spider</name>
    <dbReference type="NCBI Taxonomy" id="407821"/>
    <lineage>
        <taxon>Eukaryota</taxon>
        <taxon>Metazoa</taxon>
        <taxon>Ecdysozoa</taxon>
        <taxon>Arthropoda</taxon>
        <taxon>Chelicerata</taxon>
        <taxon>Arachnida</taxon>
        <taxon>Araneae</taxon>
        <taxon>Araneomorphae</taxon>
        <taxon>Entelegynae</taxon>
        <taxon>Eresoidea</taxon>
        <taxon>Eresidae</taxon>
        <taxon>Stegodyphus</taxon>
    </lineage>
</organism>
<evidence type="ECO:0000256" key="7">
    <source>
        <dbReference type="ARBA" id="ARBA00022777"/>
    </source>
</evidence>
<feature type="domain" description="Furin-like cysteine-rich" evidence="15">
    <location>
        <begin position="87"/>
        <end position="232"/>
    </location>
</feature>
<dbReference type="OMA" id="DCVAEGH"/>
<dbReference type="SUPFAM" id="SSF57184">
    <property type="entry name" value="Growth factor receptor domain"/>
    <property type="match status" value="2"/>
</dbReference>
<dbReference type="GO" id="GO:0004714">
    <property type="term" value="F:transmembrane receptor protein tyrosine kinase activity"/>
    <property type="evidence" value="ECO:0007669"/>
    <property type="project" value="UniProtKB-EC"/>
</dbReference>
<dbReference type="InterPro" id="IPR006212">
    <property type="entry name" value="Furin_repeat"/>
</dbReference>
<keyword evidence="3" id="KW-0597">Phosphoprotein</keyword>
<name>A0A087UW60_STEMI</name>
<evidence type="ECO:0000313" key="18">
    <source>
        <dbReference type="EMBL" id="KFM81599.1"/>
    </source>
</evidence>
<dbReference type="InterPro" id="IPR000494">
    <property type="entry name" value="Rcpt_L-dom"/>
</dbReference>
<dbReference type="STRING" id="407821.A0A087UW60"/>
<dbReference type="GO" id="GO:0007169">
    <property type="term" value="P:cell surface receptor protein tyrosine kinase signaling pathway"/>
    <property type="evidence" value="ECO:0007669"/>
    <property type="project" value="UniProtKB-ARBA"/>
</dbReference>